<feature type="domain" description="ABC transporter" evidence="5">
    <location>
        <begin position="1"/>
        <end position="221"/>
    </location>
</feature>
<name>A0ABT1IQ34_9ACTN</name>
<dbReference type="InterPro" id="IPR051782">
    <property type="entry name" value="ABC_Transporter_VariousFunc"/>
</dbReference>
<keyword evidence="7" id="KW-1185">Reference proteome</keyword>
<evidence type="ECO:0000259" key="5">
    <source>
        <dbReference type="PROSITE" id="PS50893"/>
    </source>
</evidence>
<dbReference type="PANTHER" id="PTHR42939:SF1">
    <property type="entry name" value="ABC TRANSPORTER ATP-BINDING PROTEIN ALBC-RELATED"/>
    <property type="match status" value="1"/>
</dbReference>
<keyword evidence="2" id="KW-0547">Nucleotide-binding</keyword>
<evidence type="ECO:0000313" key="7">
    <source>
        <dbReference type="Proteomes" id="UP001206483"/>
    </source>
</evidence>
<protein>
    <submittedName>
        <fullName evidence="6">ABC-type Mn2+/Zn2+ transport system ATPase subunit</fullName>
    </submittedName>
</protein>
<dbReference type="Gene3D" id="3.40.50.300">
    <property type="entry name" value="P-loop containing nucleotide triphosphate hydrolases"/>
    <property type="match status" value="1"/>
</dbReference>
<keyword evidence="1" id="KW-0813">Transport</keyword>
<dbReference type="Pfam" id="PF00005">
    <property type="entry name" value="ABC_tran"/>
    <property type="match status" value="1"/>
</dbReference>
<keyword evidence="3" id="KW-0067">ATP-binding</keyword>
<evidence type="ECO:0000256" key="3">
    <source>
        <dbReference type="ARBA" id="ARBA00022840"/>
    </source>
</evidence>
<dbReference type="Proteomes" id="UP001206483">
    <property type="component" value="Unassembled WGS sequence"/>
</dbReference>
<evidence type="ECO:0000313" key="6">
    <source>
        <dbReference type="EMBL" id="MCP2307240.1"/>
    </source>
</evidence>
<dbReference type="PANTHER" id="PTHR42939">
    <property type="entry name" value="ABC TRANSPORTER ATP-BINDING PROTEIN ALBC-RELATED"/>
    <property type="match status" value="1"/>
</dbReference>
<organism evidence="6 7">
    <name type="scientific">Kitasatospora paracochleata</name>
    <dbReference type="NCBI Taxonomy" id="58354"/>
    <lineage>
        <taxon>Bacteria</taxon>
        <taxon>Bacillati</taxon>
        <taxon>Actinomycetota</taxon>
        <taxon>Actinomycetes</taxon>
        <taxon>Kitasatosporales</taxon>
        <taxon>Streptomycetaceae</taxon>
        <taxon>Kitasatospora</taxon>
    </lineage>
</organism>
<evidence type="ECO:0000256" key="2">
    <source>
        <dbReference type="ARBA" id="ARBA00022741"/>
    </source>
</evidence>
<gene>
    <name evidence="6" type="ORF">FHR36_000332</name>
</gene>
<proteinExistence type="predicted"/>
<dbReference type="RefSeq" id="WP_253793101.1">
    <property type="nucleotide sequence ID" value="NZ_BAAAUB010000068.1"/>
</dbReference>
<reference evidence="6 7" key="1">
    <citation type="submission" date="2022-06" db="EMBL/GenBank/DDBJ databases">
        <title>Sequencing the genomes of 1000 actinobacteria strains.</title>
        <authorList>
            <person name="Klenk H.-P."/>
        </authorList>
    </citation>
    <scope>NUCLEOTIDE SEQUENCE [LARGE SCALE GENOMIC DNA]</scope>
    <source>
        <strain evidence="6 7">DSM 41656</strain>
    </source>
</reference>
<evidence type="ECO:0000256" key="1">
    <source>
        <dbReference type="ARBA" id="ARBA00022448"/>
    </source>
</evidence>
<comment type="caution">
    <text evidence="6">The sequence shown here is derived from an EMBL/GenBank/DDBJ whole genome shotgun (WGS) entry which is preliminary data.</text>
</comment>
<dbReference type="InterPro" id="IPR003439">
    <property type="entry name" value="ABC_transporter-like_ATP-bd"/>
</dbReference>
<accession>A0ABT1IQ34</accession>
<feature type="region of interest" description="Disordered" evidence="4">
    <location>
        <begin position="275"/>
        <end position="301"/>
    </location>
</feature>
<dbReference type="InterPro" id="IPR003593">
    <property type="entry name" value="AAA+_ATPase"/>
</dbReference>
<dbReference type="SMART" id="SM00382">
    <property type="entry name" value="AAA"/>
    <property type="match status" value="1"/>
</dbReference>
<dbReference type="SUPFAM" id="SSF52540">
    <property type="entry name" value="P-loop containing nucleoside triphosphate hydrolases"/>
    <property type="match status" value="1"/>
</dbReference>
<dbReference type="PROSITE" id="PS50893">
    <property type="entry name" value="ABC_TRANSPORTER_2"/>
    <property type="match status" value="1"/>
</dbReference>
<evidence type="ECO:0000256" key="4">
    <source>
        <dbReference type="SAM" id="MobiDB-lite"/>
    </source>
</evidence>
<dbReference type="InterPro" id="IPR027417">
    <property type="entry name" value="P-loop_NTPase"/>
</dbReference>
<sequence length="301" mass="31618">MRLGGVGKRYGRHAPWILREVDLTVEPADLVRIEGPNGSGKSTLLRLVAGIERPDTGRVEVAGRTAYVPERFPPALPFDARGYLHHLGRIHGLTAGEARRRAGYWLDRFGIADRAGTPIGRLSKGTCQKVAVAQALLAEADVLLLDEAWTGLDRAARTLLDEAVVERTAAGGRVLFVDHDPHRLAGLTTAGYAVADGRLHAVEPPEAGAGPGPEPAVAVEAVGPLPPRLPGAPVRIPLGDGATRLEVAARHSDALLRRLLTSTPPVHIRAVRAVDEPPGPAGTGEPPVPVAAVDGGLGEVR</sequence>
<dbReference type="EMBL" id="JAMZDX010000001">
    <property type="protein sequence ID" value="MCP2307240.1"/>
    <property type="molecule type" value="Genomic_DNA"/>
</dbReference>